<dbReference type="RefSeq" id="WP_095102564.1">
    <property type="nucleotide sequence ID" value="NZ_BKAR01000002.1"/>
</dbReference>
<evidence type="ECO:0000256" key="5">
    <source>
        <dbReference type="ARBA" id="ARBA00022746"/>
    </source>
</evidence>
<comment type="similarity">
    <text evidence="9">Belongs to the glycosyltransferase 2 family. CrtQ subfamily.</text>
</comment>
<dbReference type="GO" id="GO:0016757">
    <property type="term" value="F:glycosyltransferase activity"/>
    <property type="evidence" value="ECO:0007669"/>
    <property type="project" value="UniProtKB-KW"/>
</dbReference>
<keyword evidence="4 12" id="KW-0808">Transferase</keyword>
<protein>
    <recommendedName>
        <fullName evidence="10">4,4'-diaponeurosporenoate glycosyltransferase</fullName>
    </recommendedName>
</protein>
<dbReference type="Gene3D" id="3.90.550.10">
    <property type="entry name" value="Spore Coat Polysaccharide Biosynthesis Protein SpsA, Chain A"/>
    <property type="match status" value="1"/>
</dbReference>
<evidence type="ECO:0000313" key="13">
    <source>
        <dbReference type="Proteomes" id="UP000321736"/>
    </source>
</evidence>
<keyword evidence="3" id="KW-0328">Glycosyltransferase</keyword>
<evidence type="ECO:0000259" key="11">
    <source>
        <dbReference type="Pfam" id="PF00535"/>
    </source>
</evidence>
<name>A0A239TEB9_9STAP</name>
<dbReference type="Proteomes" id="UP000321736">
    <property type="component" value="Unassembled WGS sequence"/>
</dbReference>
<dbReference type="InterPro" id="IPR001173">
    <property type="entry name" value="Glyco_trans_2-like"/>
</dbReference>
<dbReference type="AlphaFoldDB" id="A0A239TEB9"/>
<dbReference type="PANTHER" id="PTHR43646:SF2">
    <property type="entry name" value="GLYCOSYLTRANSFERASE 2-LIKE DOMAIN-CONTAINING PROTEIN"/>
    <property type="match status" value="1"/>
</dbReference>
<evidence type="ECO:0000256" key="3">
    <source>
        <dbReference type="ARBA" id="ARBA00022676"/>
    </source>
</evidence>
<comment type="function">
    <text evidence="7">Catalyzes the glycosylation of 4,4'-diaponeurosporenoate, i.e. the esterification of glucose at the C1'' position with the carboxyl group of 4,4'-diaponeurosporenic acid, to form glycosyl-4,4'-diaponeurosporenoate. This is a step in the biosynthesis of staphyloxanthin, an orange pigment present in most staphylococci strains.</text>
</comment>
<keyword evidence="2" id="KW-1003">Cell membrane</keyword>
<dbReference type="EMBL" id="BKAR01000002">
    <property type="protein sequence ID" value="GEP83705.1"/>
    <property type="molecule type" value="Genomic_DNA"/>
</dbReference>
<feature type="domain" description="Glycosyltransferase 2-like" evidence="11">
    <location>
        <begin position="41"/>
        <end position="159"/>
    </location>
</feature>
<dbReference type="PANTHER" id="PTHR43646">
    <property type="entry name" value="GLYCOSYLTRANSFERASE"/>
    <property type="match status" value="1"/>
</dbReference>
<organism evidence="12 13">
    <name type="scientific">Staphylococcus piscifermentans</name>
    <dbReference type="NCBI Taxonomy" id="70258"/>
    <lineage>
        <taxon>Bacteria</taxon>
        <taxon>Bacillati</taxon>
        <taxon>Bacillota</taxon>
        <taxon>Bacilli</taxon>
        <taxon>Bacillales</taxon>
        <taxon>Staphylococcaceae</taxon>
        <taxon>Staphylococcus</taxon>
    </lineage>
</organism>
<dbReference type="GO" id="GO:0005886">
    <property type="term" value="C:plasma membrane"/>
    <property type="evidence" value="ECO:0007669"/>
    <property type="project" value="UniProtKB-SubCell"/>
</dbReference>
<dbReference type="InterPro" id="IPR029044">
    <property type="entry name" value="Nucleotide-diphossugar_trans"/>
</dbReference>
<evidence type="ECO:0000256" key="10">
    <source>
        <dbReference type="ARBA" id="ARBA00040345"/>
    </source>
</evidence>
<dbReference type="OrthoDB" id="9806525at2"/>
<accession>A0A239TEB9</accession>
<comment type="pathway">
    <text evidence="8">Carotenoid biosynthesis; staphyloxanthin biosynthesis; staphyloxanthin from farnesyl diphosphate: step 4/5.</text>
</comment>
<evidence type="ECO:0000256" key="2">
    <source>
        <dbReference type="ARBA" id="ARBA00022475"/>
    </source>
</evidence>
<evidence type="ECO:0000256" key="1">
    <source>
        <dbReference type="ARBA" id="ARBA00004236"/>
    </source>
</evidence>
<evidence type="ECO:0000256" key="4">
    <source>
        <dbReference type="ARBA" id="ARBA00022679"/>
    </source>
</evidence>
<dbReference type="GO" id="GO:0016117">
    <property type="term" value="P:carotenoid biosynthetic process"/>
    <property type="evidence" value="ECO:0007669"/>
    <property type="project" value="UniProtKB-KW"/>
</dbReference>
<evidence type="ECO:0000256" key="8">
    <source>
        <dbReference type="ARBA" id="ARBA00037904"/>
    </source>
</evidence>
<sequence length="373" mass="42124">MKHLQRWLSGFTVASIVCGSLMYRYRKRITARTARAHQGVSIIIPARNEAENLPRLLASLTGSENTEVIVMDDGSTDATRDIAEDYGAKVYAVSDDAEWQGKSHACYEGSLKAQKALLMFVDADVWFEAEDSLERILAQYQQQGNQGLLSIQPYHHIEESYENLSVIFNLMTMIGMNVFSVTREKNTPESAFGPVLLTNRADYFRTQGHRNAATQIIEGFALSEAYHHAHLPVRLFEGEGTVNFRMYPQGLRSLIAGWSKHFAVGAQNTQSSVMLLIMVWLFGSATSLAQVIAALSKPKAVSQSQMLRALSLYTLYGLQFYRLGRRTGSFKPWLTLAHPVCFAFFIFIFSKSWFDVNIRKSVRWKGRNIVIKK</sequence>
<dbReference type="Pfam" id="PF00535">
    <property type="entry name" value="Glycos_transf_2"/>
    <property type="match status" value="1"/>
</dbReference>
<dbReference type="CDD" id="cd00761">
    <property type="entry name" value="Glyco_tranf_GTA_type"/>
    <property type="match status" value="1"/>
</dbReference>
<proteinExistence type="inferred from homology"/>
<evidence type="ECO:0000256" key="9">
    <source>
        <dbReference type="ARBA" id="ARBA00038120"/>
    </source>
</evidence>
<dbReference type="SUPFAM" id="SSF53448">
    <property type="entry name" value="Nucleotide-diphospho-sugar transferases"/>
    <property type="match status" value="1"/>
</dbReference>
<evidence type="ECO:0000256" key="6">
    <source>
        <dbReference type="ARBA" id="ARBA00023136"/>
    </source>
</evidence>
<comment type="subcellular location">
    <subcellularLocation>
        <location evidence="1">Cell membrane</location>
    </subcellularLocation>
</comment>
<evidence type="ECO:0000256" key="7">
    <source>
        <dbReference type="ARBA" id="ARBA00037281"/>
    </source>
</evidence>
<comment type="caution">
    <text evidence="12">The sequence shown here is derived from an EMBL/GenBank/DDBJ whole genome shotgun (WGS) entry which is preliminary data.</text>
</comment>
<gene>
    <name evidence="12" type="primary">crtQ</name>
    <name evidence="12" type="ORF">SPI02_02900</name>
</gene>
<evidence type="ECO:0000313" key="12">
    <source>
        <dbReference type="EMBL" id="GEP83705.1"/>
    </source>
</evidence>
<reference evidence="12 13" key="1">
    <citation type="submission" date="2019-07" db="EMBL/GenBank/DDBJ databases">
        <title>Whole genome shotgun sequence of Staphylococcus piscifermentans NBRC 109625.</title>
        <authorList>
            <person name="Hosoyama A."/>
            <person name="Uohara A."/>
            <person name="Ohji S."/>
            <person name="Ichikawa N."/>
        </authorList>
    </citation>
    <scope>NUCLEOTIDE SEQUENCE [LARGE SCALE GENOMIC DNA]</scope>
    <source>
        <strain evidence="12 13">NBRC 109625</strain>
    </source>
</reference>
<keyword evidence="6" id="KW-0472">Membrane</keyword>
<keyword evidence="13" id="KW-1185">Reference proteome</keyword>
<keyword evidence="5" id="KW-0125">Carotenoid biosynthesis</keyword>